<organism evidence="13 14">
    <name type="scientific">Branchiostoma belcheri</name>
    <name type="common">Amphioxus</name>
    <dbReference type="NCBI Taxonomy" id="7741"/>
    <lineage>
        <taxon>Eukaryota</taxon>
        <taxon>Metazoa</taxon>
        <taxon>Chordata</taxon>
        <taxon>Cephalochordata</taxon>
        <taxon>Leptocardii</taxon>
        <taxon>Amphioxiformes</taxon>
        <taxon>Branchiostomatidae</taxon>
        <taxon>Branchiostoma</taxon>
    </lineage>
</organism>
<evidence type="ECO:0000256" key="10">
    <source>
        <dbReference type="SAM" id="Coils"/>
    </source>
</evidence>
<dbReference type="PANTHER" id="PTHR14845:SF5">
    <property type="entry name" value="BASAL BODY-ORIENTATION FACTOR 1"/>
    <property type="match status" value="1"/>
</dbReference>
<feature type="compositionally biased region" description="Polar residues" evidence="11">
    <location>
        <begin position="511"/>
        <end position="522"/>
    </location>
</feature>
<dbReference type="OrthoDB" id="441129at2759"/>
<evidence type="ECO:0000256" key="11">
    <source>
        <dbReference type="SAM" id="MobiDB-lite"/>
    </source>
</evidence>
<reference evidence="14" key="1">
    <citation type="submission" date="2025-08" db="UniProtKB">
        <authorList>
            <consortium name="RefSeq"/>
        </authorList>
    </citation>
    <scope>IDENTIFICATION</scope>
    <source>
        <tissue evidence="14">Gonad</tissue>
    </source>
</reference>
<dbReference type="Proteomes" id="UP000515135">
    <property type="component" value="Unplaced"/>
</dbReference>
<keyword evidence="8" id="KW-0966">Cell projection</keyword>
<keyword evidence="5 10" id="KW-0175">Coiled coil</keyword>
<feature type="compositionally biased region" description="Basic and acidic residues" evidence="11">
    <location>
        <begin position="27"/>
        <end position="37"/>
    </location>
</feature>
<dbReference type="RefSeq" id="XP_019625692.1">
    <property type="nucleotide sequence ID" value="XM_019770133.1"/>
</dbReference>
<evidence type="ECO:0000256" key="4">
    <source>
        <dbReference type="ARBA" id="ARBA00022490"/>
    </source>
</evidence>
<evidence type="ECO:0000313" key="14">
    <source>
        <dbReference type="RefSeq" id="XP_019625692.1"/>
    </source>
</evidence>
<keyword evidence="7" id="KW-0206">Cytoskeleton</keyword>
<comment type="similarity">
    <text evidence="2">Belongs to the BBOF1 family.</text>
</comment>
<evidence type="ECO:0000256" key="5">
    <source>
        <dbReference type="ARBA" id="ARBA00023054"/>
    </source>
</evidence>
<evidence type="ECO:0000256" key="2">
    <source>
        <dbReference type="ARBA" id="ARBA00007508"/>
    </source>
</evidence>
<gene>
    <name evidence="14" type="primary">LOC109470997</name>
</gene>
<proteinExistence type="inferred from homology"/>
<feature type="coiled-coil region" evidence="10">
    <location>
        <begin position="53"/>
        <end position="186"/>
    </location>
</feature>
<evidence type="ECO:0000256" key="7">
    <source>
        <dbReference type="ARBA" id="ARBA00023212"/>
    </source>
</evidence>
<dbReference type="KEGG" id="bbel:109470997"/>
<keyword evidence="6" id="KW-0969">Cilium</keyword>
<sequence>MPKKGKKGGKGKKGKKGKGKGKKGKKGEKVSKEKKEDIVAQAMASAKIWEMRLEATEKSRQDFRENAKFLLLENDRLQTSMEQTEKDTIDVISFLRKEDQTKDEQITKLQHQVKEMKREGRKEKEQLIEEFSAQINGLEERLGEKDSEVKLMQSELKLVKEFRRKRAQMQKDLDEIKDQLFMANKEHKHNLSKMEHKFFEEKIKLQQEASQKIAELAERAHTEAIEKLDETTRSVYKENVRLNEALSYHMKEASELRKERDRLEEENKALAGEKELNDLVVNEKVVQHREQKVQLKELQQKVESLERSLSHVVQEFETERGAIFTQTMVETESSRVEIAKLQRVLDMKDREMKKVKRLARNILDQRTEVERFFLDALEYVKQEIAANRAQYLRDARMVYQKKMMAAHAGHGDFPRVRTFNKMEGSTNTVYSDLEEAERWTGVGGKVDLADLTWEQKEKVLRMLFAKMNGTREANRRPPAVPPIRTKTQPTLSITQKGERPGPSADDLGDSTFLTTASVNEDGQLSLPPLDPATGAGLSTSAVQDTAAQPEAAVVS</sequence>
<feature type="region of interest" description="Disordered" evidence="11">
    <location>
        <begin position="1"/>
        <end position="37"/>
    </location>
</feature>
<evidence type="ECO:0000259" key="12">
    <source>
        <dbReference type="Pfam" id="PF14988"/>
    </source>
</evidence>
<dbReference type="AlphaFoldDB" id="A0A6P4Z3P9"/>
<keyword evidence="13" id="KW-1185">Reference proteome</keyword>
<dbReference type="Pfam" id="PF14988">
    <property type="entry name" value="DUF4515"/>
    <property type="match status" value="1"/>
</dbReference>
<feature type="compositionally biased region" description="Basic residues" evidence="11">
    <location>
        <begin position="1"/>
        <end position="26"/>
    </location>
</feature>
<name>A0A6P4Z3P9_BRABE</name>
<evidence type="ECO:0000256" key="8">
    <source>
        <dbReference type="ARBA" id="ARBA00023273"/>
    </source>
</evidence>
<feature type="coiled-coil region" evidence="10">
    <location>
        <begin position="246"/>
        <end position="358"/>
    </location>
</feature>
<dbReference type="InterPro" id="IPR032777">
    <property type="entry name" value="DUF4515"/>
</dbReference>
<evidence type="ECO:0000313" key="13">
    <source>
        <dbReference type="Proteomes" id="UP000515135"/>
    </source>
</evidence>
<dbReference type="GeneID" id="109470997"/>
<feature type="domain" description="DUF4515" evidence="12">
    <location>
        <begin position="91"/>
        <end position="279"/>
    </location>
</feature>
<keyword evidence="4" id="KW-0963">Cytoplasm</keyword>
<dbReference type="PANTHER" id="PTHR14845">
    <property type="entry name" value="COILED-COIL DOMAIN-CONTAINING 166"/>
    <property type="match status" value="1"/>
</dbReference>
<evidence type="ECO:0000256" key="9">
    <source>
        <dbReference type="ARBA" id="ARBA00031573"/>
    </source>
</evidence>
<comment type="subcellular location">
    <subcellularLocation>
        <location evidence="1">Cytoplasm</location>
        <location evidence="1">Cytoskeleton</location>
        <location evidence="1">Cilium basal body</location>
    </subcellularLocation>
</comment>
<evidence type="ECO:0000256" key="6">
    <source>
        <dbReference type="ARBA" id="ARBA00023069"/>
    </source>
</evidence>
<feature type="compositionally biased region" description="Polar residues" evidence="11">
    <location>
        <begin position="536"/>
        <end position="546"/>
    </location>
</feature>
<evidence type="ECO:0000256" key="1">
    <source>
        <dbReference type="ARBA" id="ARBA00004120"/>
    </source>
</evidence>
<accession>A0A6P4Z3P9</accession>
<feature type="region of interest" description="Disordered" evidence="11">
    <location>
        <begin position="470"/>
        <end position="555"/>
    </location>
</feature>
<protein>
    <recommendedName>
        <fullName evidence="3">Basal body-orientation factor 1</fullName>
    </recommendedName>
    <alternativeName>
        <fullName evidence="9">Coiled-coil domain-containing protein 176</fullName>
    </alternativeName>
</protein>
<feature type="compositionally biased region" description="Polar residues" evidence="11">
    <location>
        <begin position="485"/>
        <end position="495"/>
    </location>
</feature>
<evidence type="ECO:0000256" key="3">
    <source>
        <dbReference type="ARBA" id="ARBA00015392"/>
    </source>
</evidence>